<accession>A0ABP4JER1</accession>
<dbReference type="InterPro" id="IPR002347">
    <property type="entry name" value="SDR_fam"/>
</dbReference>
<dbReference type="PRINTS" id="PR00080">
    <property type="entry name" value="SDRFAMILY"/>
</dbReference>
<comment type="caution">
    <text evidence="5">The sequence shown here is derived from an EMBL/GenBank/DDBJ whole genome shotgun (WGS) entry which is preliminary data.</text>
</comment>
<reference evidence="6" key="1">
    <citation type="journal article" date="2019" name="Int. J. Syst. Evol. Microbiol.">
        <title>The Global Catalogue of Microorganisms (GCM) 10K type strain sequencing project: providing services to taxonomists for standard genome sequencing and annotation.</title>
        <authorList>
            <consortium name="The Broad Institute Genomics Platform"/>
            <consortium name="The Broad Institute Genome Sequencing Center for Infectious Disease"/>
            <person name="Wu L."/>
            <person name="Ma J."/>
        </authorList>
    </citation>
    <scope>NUCLEOTIDE SEQUENCE [LARGE SCALE GENOMIC DNA]</scope>
    <source>
        <strain evidence="6">JCM 12398</strain>
    </source>
</reference>
<evidence type="ECO:0000313" key="5">
    <source>
        <dbReference type="EMBL" id="GAA1418122.1"/>
    </source>
</evidence>
<dbReference type="EMBL" id="BAAAKK010000001">
    <property type="protein sequence ID" value="GAA1418122.1"/>
    <property type="molecule type" value="Genomic_DNA"/>
</dbReference>
<dbReference type="InterPro" id="IPR020904">
    <property type="entry name" value="Sc_DH/Rdtase_CS"/>
</dbReference>
<evidence type="ECO:0000256" key="2">
    <source>
        <dbReference type="ARBA" id="ARBA00023002"/>
    </source>
</evidence>
<proteinExistence type="inferred from homology"/>
<name>A0ABP4JER1_9MICO</name>
<sequence length="271" mass="27539">MEIRGAAALVTGAASGLGAATAAALAARGALVVGLDLPAAVERAASAGATPDGIRLVPGDVTVEADVQRAVDEASALAPLRIAVSCAGIATGKRLIGRDGPHDQTSFERTIAINLFGSFQVLRLAAARIAETEPLDGGGHGEDGHGSEAQRSDGQRGIVVQTASVAAFDGQIGQAAYSASKGAVAAMTLPAARDLARHGIRVMTIAPGVVDTPMMAGIGTEVRDALEATVPFPARLARPDEFAQLAVAVIEHDYLNGETIRMDGALRMPPR</sequence>
<dbReference type="PROSITE" id="PS00061">
    <property type="entry name" value="ADH_SHORT"/>
    <property type="match status" value="1"/>
</dbReference>
<evidence type="ECO:0000256" key="3">
    <source>
        <dbReference type="RuleBase" id="RU000363"/>
    </source>
</evidence>
<feature type="compositionally biased region" description="Basic and acidic residues" evidence="4">
    <location>
        <begin position="139"/>
        <end position="154"/>
    </location>
</feature>
<dbReference type="RefSeq" id="WP_343916693.1">
    <property type="nucleotide sequence ID" value="NZ_BAAAKK010000001.1"/>
</dbReference>
<dbReference type="Gene3D" id="3.40.50.720">
    <property type="entry name" value="NAD(P)-binding Rossmann-like Domain"/>
    <property type="match status" value="1"/>
</dbReference>
<dbReference type="SUPFAM" id="SSF51735">
    <property type="entry name" value="NAD(P)-binding Rossmann-fold domains"/>
    <property type="match status" value="1"/>
</dbReference>
<dbReference type="InterPro" id="IPR036291">
    <property type="entry name" value="NAD(P)-bd_dom_sf"/>
</dbReference>
<dbReference type="PANTHER" id="PTHR43658">
    <property type="entry name" value="SHORT-CHAIN DEHYDROGENASE/REDUCTASE"/>
    <property type="match status" value="1"/>
</dbReference>
<dbReference type="PANTHER" id="PTHR43658:SF8">
    <property type="entry name" value="17-BETA-HYDROXYSTEROID DEHYDROGENASE 14-RELATED"/>
    <property type="match status" value="1"/>
</dbReference>
<keyword evidence="6" id="KW-1185">Reference proteome</keyword>
<dbReference type="PRINTS" id="PR00081">
    <property type="entry name" value="GDHRDH"/>
</dbReference>
<organism evidence="5 6">
    <name type="scientific">Agrococcus citreus</name>
    <dbReference type="NCBI Taxonomy" id="84643"/>
    <lineage>
        <taxon>Bacteria</taxon>
        <taxon>Bacillati</taxon>
        <taxon>Actinomycetota</taxon>
        <taxon>Actinomycetes</taxon>
        <taxon>Micrococcales</taxon>
        <taxon>Microbacteriaceae</taxon>
        <taxon>Agrococcus</taxon>
    </lineage>
</organism>
<dbReference type="Pfam" id="PF00106">
    <property type="entry name" value="adh_short"/>
    <property type="match status" value="2"/>
</dbReference>
<feature type="region of interest" description="Disordered" evidence="4">
    <location>
        <begin position="133"/>
        <end position="155"/>
    </location>
</feature>
<evidence type="ECO:0000256" key="1">
    <source>
        <dbReference type="ARBA" id="ARBA00006484"/>
    </source>
</evidence>
<protein>
    <submittedName>
        <fullName evidence="5">SDR family NAD(P)-dependent oxidoreductase</fullName>
    </submittedName>
</protein>
<keyword evidence="2" id="KW-0560">Oxidoreductase</keyword>
<evidence type="ECO:0000256" key="4">
    <source>
        <dbReference type="SAM" id="MobiDB-lite"/>
    </source>
</evidence>
<gene>
    <name evidence="5" type="ORF">GCM10009640_03370</name>
</gene>
<dbReference type="Proteomes" id="UP001501266">
    <property type="component" value="Unassembled WGS sequence"/>
</dbReference>
<evidence type="ECO:0000313" key="6">
    <source>
        <dbReference type="Proteomes" id="UP001501266"/>
    </source>
</evidence>
<comment type="similarity">
    <text evidence="1 3">Belongs to the short-chain dehydrogenases/reductases (SDR) family.</text>
</comment>